<dbReference type="PANTHER" id="PTHR42852:SF6">
    <property type="entry name" value="THIOL:DISULFIDE INTERCHANGE PROTEIN DSBE"/>
    <property type="match status" value="1"/>
</dbReference>
<keyword evidence="2" id="KW-0201">Cytochrome c-type biogenesis</keyword>
<dbReference type="Pfam" id="PF00578">
    <property type="entry name" value="AhpC-TSA"/>
    <property type="match status" value="1"/>
</dbReference>
<dbReference type="GO" id="GO:0030313">
    <property type="term" value="C:cell envelope"/>
    <property type="evidence" value="ECO:0007669"/>
    <property type="project" value="UniProtKB-SubCell"/>
</dbReference>
<dbReference type="InterPro" id="IPR036249">
    <property type="entry name" value="Thioredoxin-like_sf"/>
</dbReference>
<keyword evidence="3" id="KW-1015">Disulfide bond</keyword>
<evidence type="ECO:0000256" key="4">
    <source>
        <dbReference type="ARBA" id="ARBA00023284"/>
    </source>
</evidence>
<dbReference type="GO" id="GO:0016491">
    <property type="term" value="F:oxidoreductase activity"/>
    <property type="evidence" value="ECO:0007669"/>
    <property type="project" value="InterPro"/>
</dbReference>
<dbReference type="Proteomes" id="UP000198901">
    <property type="component" value="Unassembled WGS sequence"/>
</dbReference>
<keyword evidence="4" id="KW-0676">Redox-active center</keyword>
<evidence type="ECO:0000256" key="2">
    <source>
        <dbReference type="ARBA" id="ARBA00022748"/>
    </source>
</evidence>
<evidence type="ECO:0000313" key="8">
    <source>
        <dbReference type="Proteomes" id="UP000198901"/>
    </source>
</evidence>
<evidence type="ECO:0000256" key="1">
    <source>
        <dbReference type="ARBA" id="ARBA00004196"/>
    </source>
</evidence>
<evidence type="ECO:0000313" key="7">
    <source>
        <dbReference type="EMBL" id="SDM41005.1"/>
    </source>
</evidence>
<evidence type="ECO:0000256" key="5">
    <source>
        <dbReference type="SAM" id="SignalP"/>
    </source>
</evidence>
<dbReference type="InterPro" id="IPR013766">
    <property type="entry name" value="Thioredoxin_domain"/>
</dbReference>
<gene>
    <name evidence="7" type="ORF">SAMN04488090_3361</name>
</gene>
<protein>
    <submittedName>
        <fullName evidence="7">Peroxiredoxin</fullName>
    </submittedName>
</protein>
<name>A0A1G9T1Q6_9BACT</name>
<keyword evidence="5" id="KW-0732">Signal</keyword>
<feature type="signal peptide" evidence="5">
    <location>
        <begin position="1"/>
        <end position="23"/>
    </location>
</feature>
<dbReference type="EMBL" id="FNGS01000006">
    <property type="protein sequence ID" value="SDM41005.1"/>
    <property type="molecule type" value="Genomic_DNA"/>
</dbReference>
<dbReference type="CDD" id="cd02966">
    <property type="entry name" value="TlpA_like_family"/>
    <property type="match status" value="1"/>
</dbReference>
<evidence type="ECO:0000259" key="6">
    <source>
        <dbReference type="PROSITE" id="PS51352"/>
    </source>
</evidence>
<reference evidence="7 8" key="1">
    <citation type="submission" date="2016-10" db="EMBL/GenBank/DDBJ databases">
        <authorList>
            <person name="de Groot N.N."/>
        </authorList>
    </citation>
    <scope>NUCLEOTIDE SEQUENCE [LARGE SCALE GENOMIC DNA]</scope>
    <source>
        <strain evidence="7 8">DSM 21668</strain>
    </source>
</reference>
<dbReference type="InterPro" id="IPR025380">
    <property type="entry name" value="DUF4369"/>
</dbReference>
<dbReference type="PROSITE" id="PS51352">
    <property type="entry name" value="THIOREDOXIN_2"/>
    <property type="match status" value="1"/>
</dbReference>
<proteinExistence type="predicted"/>
<dbReference type="Gene3D" id="3.40.30.10">
    <property type="entry name" value="Glutaredoxin"/>
    <property type="match status" value="1"/>
</dbReference>
<comment type="subcellular location">
    <subcellularLocation>
        <location evidence="1">Cell envelope</location>
    </subcellularLocation>
</comment>
<keyword evidence="8" id="KW-1185">Reference proteome</keyword>
<sequence length="381" mass="43219">MHKHNTVFYLTVFLFFLTCFTTAAQQYDLTVQTPALKDGTTLYLSYSSNGWNYADSAKVMQGVSRFTGRIFFPGEAMLSRIPRDLFRGEDAFSFYLEPGVTTVSSPDVLRHMRISGSPLNDEDAELNKKIAEIRRKRGQVSRDYATLPPHMRTNKQAIEKLANRENALIKEERDLRITFAEQHPASFLSIVQLEKIARTAPWDSTLGSQVMTAYAKLDRRWKRSALSGSIGRWAKDPVRLFHGKEAPDFELPDAGGKPVRLSDFRGKKVLLDFCAGWCEPCRDEALYKKAAYEKYKDKGFTILSVSLDENRSIWLQSIEGLPWTTVSDLKGWKGPVARLYEIHLMPVCLLLDENGKVIGGGMRGEELELKLAEVFTSTKQK</sequence>
<organism evidence="7 8">
    <name type="scientific">Siphonobacter aquaeclarae</name>
    <dbReference type="NCBI Taxonomy" id="563176"/>
    <lineage>
        <taxon>Bacteria</taxon>
        <taxon>Pseudomonadati</taxon>
        <taxon>Bacteroidota</taxon>
        <taxon>Cytophagia</taxon>
        <taxon>Cytophagales</taxon>
        <taxon>Cytophagaceae</taxon>
        <taxon>Siphonobacter</taxon>
    </lineage>
</organism>
<dbReference type="GO" id="GO:0017004">
    <property type="term" value="P:cytochrome complex assembly"/>
    <property type="evidence" value="ECO:0007669"/>
    <property type="project" value="UniProtKB-KW"/>
</dbReference>
<feature type="chain" id="PRO_5011781836" evidence="5">
    <location>
        <begin position="24"/>
        <end position="381"/>
    </location>
</feature>
<dbReference type="RefSeq" id="WP_176785583.1">
    <property type="nucleotide sequence ID" value="NZ_FNGS01000006.1"/>
</dbReference>
<dbReference type="GO" id="GO:0016209">
    <property type="term" value="F:antioxidant activity"/>
    <property type="evidence" value="ECO:0007669"/>
    <property type="project" value="InterPro"/>
</dbReference>
<dbReference type="SUPFAM" id="SSF52833">
    <property type="entry name" value="Thioredoxin-like"/>
    <property type="match status" value="1"/>
</dbReference>
<dbReference type="AlphaFoldDB" id="A0A1G9T1Q6"/>
<dbReference type="PANTHER" id="PTHR42852">
    <property type="entry name" value="THIOL:DISULFIDE INTERCHANGE PROTEIN DSBE"/>
    <property type="match status" value="1"/>
</dbReference>
<feature type="domain" description="Thioredoxin" evidence="6">
    <location>
        <begin position="240"/>
        <end position="380"/>
    </location>
</feature>
<evidence type="ECO:0000256" key="3">
    <source>
        <dbReference type="ARBA" id="ARBA00023157"/>
    </source>
</evidence>
<dbReference type="InterPro" id="IPR050553">
    <property type="entry name" value="Thioredoxin_ResA/DsbE_sf"/>
</dbReference>
<dbReference type="InterPro" id="IPR000866">
    <property type="entry name" value="AhpC/TSA"/>
</dbReference>
<accession>A0A1G9T1Q6</accession>
<dbReference type="STRING" id="563176.SAMN04488090_3361"/>
<dbReference type="Pfam" id="PF14289">
    <property type="entry name" value="DUF4369"/>
    <property type="match status" value="1"/>
</dbReference>